<organism evidence="1 2">
    <name type="scientific">Nyssa sinensis</name>
    <dbReference type="NCBI Taxonomy" id="561372"/>
    <lineage>
        <taxon>Eukaryota</taxon>
        <taxon>Viridiplantae</taxon>
        <taxon>Streptophyta</taxon>
        <taxon>Embryophyta</taxon>
        <taxon>Tracheophyta</taxon>
        <taxon>Spermatophyta</taxon>
        <taxon>Magnoliopsida</taxon>
        <taxon>eudicotyledons</taxon>
        <taxon>Gunneridae</taxon>
        <taxon>Pentapetalae</taxon>
        <taxon>asterids</taxon>
        <taxon>Cornales</taxon>
        <taxon>Nyssaceae</taxon>
        <taxon>Nyssa</taxon>
    </lineage>
</organism>
<name>A0A5J4ZS66_9ASTE</name>
<dbReference type="EMBL" id="CM018048">
    <property type="protein sequence ID" value="KAA8520879.1"/>
    <property type="molecule type" value="Genomic_DNA"/>
</dbReference>
<protein>
    <submittedName>
        <fullName evidence="1">Uncharacterized protein</fullName>
    </submittedName>
</protein>
<keyword evidence="2" id="KW-1185">Reference proteome</keyword>
<proteinExistence type="predicted"/>
<reference evidence="1 2" key="1">
    <citation type="submission" date="2019-09" db="EMBL/GenBank/DDBJ databases">
        <title>A chromosome-level genome assembly of the Chinese tupelo Nyssa sinensis.</title>
        <authorList>
            <person name="Yang X."/>
            <person name="Kang M."/>
            <person name="Yang Y."/>
            <person name="Xiong H."/>
            <person name="Wang M."/>
            <person name="Zhang Z."/>
            <person name="Wang Z."/>
            <person name="Wu H."/>
            <person name="Ma T."/>
            <person name="Liu J."/>
            <person name="Xi Z."/>
        </authorList>
    </citation>
    <scope>NUCLEOTIDE SEQUENCE [LARGE SCALE GENOMIC DNA]</scope>
    <source>
        <strain evidence="1">J267</strain>
        <tissue evidence="1">Leaf</tissue>
    </source>
</reference>
<sequence length="311" mass="34112">MVPVLRAFIALQHLSHVGLLVQGGEPLDFITKIITDDRNVKLPAFGGGECMFFKKNPSTDANNIGVDVEGVGVDVVDIEKVGVDVVGVEKVGGNDVGVENDGVDVEKPDQVKELCLRKTRVYNRRPLTIFESLSGSQTGVGNEGLKAPEIIPNVKYINTLQNTDGSVKTKGIAQNDGTMKPSEAIPSTGATGLAGVAIGVETLPICGGMSIPSVPIDSHHPISRKYNRVLWFRDMVGEQYVPFFNLVKDRYPQTFENFKCKLFKLRYMMLDILGRTIKQLNERAILSFQINEIHELLCAIADFKLNGLQVE</sequence>
<dbReference type="Proteomes" id="UP000325577">
    <property type="component" value="Linkage Group LG5"/>
</dbReference>
<dbReference type="AlphaFoldDB" id="A0A5J4ZS66"/>
<accession>A0A5J4ZS66</accession>
<gene>
    <name evidence="1" type="ORF">F0562_011552</name>
</gene>
<evidence type="ECO:0000313" key="1">
    <source>
        <dbReference type="EMBL" id="KAA8520879.1"/>
    </source>
</evidence>
<evidence type="ECO:0000313" key="2">
    <source>
        <dbReference type="Proteomes" id="UP000325577"/>
    </source>
</evidence>